<dbReference type="GeneID" id="36404380"/>
<dbReference type="RefSeq" id="XP_024575643.1">
    <property type="nucleotide sequence ID" value="XM_024724802.1"/>
</dbReference>
<sequence>MFARFLMLLSGCALLASVSANASLMDAVMTKKSQVSDLEHVAETVQARRNLRGLISLDANEANTHEERILATIIKPDFNPSGLVWKLKRNEPALQPGSLHFLSNRLPRSKTSQESLIEKTGIASYANKKH</sequence>
<dbReference type="AlphaFoldDB" id="A0A0P1AF02"/>
<name>A0A0P1AF02_PLAHL</name>
<dbReference type="Proteomes" id="UP000054928">
    <property type="component" value="Unassembled WGS sequence"/>
</dbReference>
<feature type="chain" id="PRO_5006058621" evidence="1">
    <location>
        <begin position="23"/>
        <end position="130"/>
    </location>
</feature>
<dbReference type="EMBL" id="CCYD01000409">
    <property type="protein sequence ID" value="CEG39274.1"/>
    <property type="molecule type" value="Genomic_DNA"/>
</dbReference>
<protein>
    <submittedName>
        <fullName evidence="2">RxLR-like protein</fullName>
    </submittedName>
</protein>
<keyword evidence="1" id="KW-0732">Signal</keyword>
<evidence type="ECO:0000313" key="3">
    <source>
        <dbReference type="Proteomes" id="UP000054928"/>
    </source>
</evidence>
<accession>A0A0P1AF02</accession>
<evidence type="ECO:0000256" key="1">
    <source>
        <dbReference type="SAM" id="SignalP"/>
    </source>
</evidence>
<keyword evidence="3" id="KW-1185">Reference proteome</keyword>
<feature type="signal peptide" evidence="1">
    <location>
        <begin position="1"/>
        <end position="22"/>
    </location>
</feature>
<organism evidence="2 3">
    <name type="scientific">Plasmopara halstedii</name>
    <name type="common">Downy mildew of sunflower</name>
    <dbReference type="NCBI Taxonomy" id="4781"/>
    <lineage>
        <taxon>Eukaryota</taxon>
        <taxon>Sar</taxon>
        <taxon>Stramenopiles</taxon>
        <taxon>Oomycota</taxon>
        <taxon>Peronosporomycetes</taxon>
        <taxon>Peronosporales</taxon>
        <taxon>Peronosporaceae</taxon>
        <taxon>Plasmopara</taxon>
    </lineage>
</organism>
<reference evidence="3" key="1">
    <citation type="submission" date="2014-09" db="EMBL/GenBank/DDBJ databases">
        <authorList>
            <person name="Sharma Rahul"/>
            <person name="Thines Marco"/>
        </authorList>
    </citation>
    <scope>NUCLEOTIDE SEQUENCE [LARGE SCALE GENOMIC DNA]</scope>
</reference>
<evidence type="ECO:0000313" key="2">
    <source>
        <dbReference type="EMBL" id="CEG39274.1"/>
    </source>
</evidence>
<proteinExistence type="predicted"/>